<evidence type="ECO:0000313" key="8">
    <source>
        <dbReference type="EMBL" id="PVZ93683.1"/>
    </source>
</evidence>
<evidence type="ECO:0000256" key="6">
    <source>
        <dbReference type="SAM" id="Phobius"/>
    </source>
</evidence>
<sequence length="893" mass="90307">MRRRLRRDLLLAVCYAALLGFVTFVAAATPALIRTTLDEGAQEAVADAGYDADLLVSVPTGLSDGVTRTVEPVVVDQVADGIVPRLPPALQASQDGATATVLTPTIDVAVDGATSPDNAIDIQVGMATGTRLDDIVLTEGRLPSNPESATGPVEVMIGSEAASAAGIEVGSVLEVPAGEQLKGGPTSFVVTGLADLVDEAQASTRQWIDLPTLWTPVERLRSGRIVGLGVTVLTDPEGERRAEQLIDDSVDAVVRVGFDPESFSEARLYEVLDEIEALTVNSSSLAGDSTAQISARSSLANAVSGYPAAAAGALAQLTTAAEGVGGVGAVTLFLTARLLVLRRERDVAWERARGASLLSVALTSFVESLLLAAVGVAAGAALLLALGASSDLMSLAVVLLVGVAAPVLQTVIGASAVWRAPRGKVAQAGRDARRRARRLVAEALVVVVTVAAGAALFSRGFGRSAGGTPDLLIGALPLLVALTASLLILRLQLPAVRFLAALARRSKGAAGIVAASQAEASRPALPLMALTVAFALAIGGATLVQTIDAGEVDASWQRVGADARVDGSITDDEIASARAADGVTAAGAAASLPGTPLEGGSGTTIATVLAIDPGYCDVLSRLPRSAHGTAADLCGKLASGGSDDAVPVMADEVLAERLTAETLELSVEDQVVPIRIVGTTSAGPNGYDKGPFLFVDRTALAEASGVNLTVDTLLLMGDGADAAGEATAGSSGSTLTSRTAWLADQRTSALPSGVVGGFVTSVGALLVLGMIALATATIAGGQARSRTLSLLRTLGLPRRTGWLLVAVETVPLLVASLLGGIAASIVAVLLIAPRLGLGALTGGTGDPPIASTLPATIAAIGAAVIVLLVTTVAERIAYRRERLSETLRVGDPR</sequence>
<evidence type="ECO:0000256" key="4">
    <source>
        <dbReference type="ARBA" id="ARBA00022989"/>
    </source>
</evidence>
<feature type="transmembrane region" description="Helical" evidence="6">
    <location>
        <begin position="802"/>
        <end position="832"/>
    </location>
</feature>
<dbReference type="InterPro" id="IPR051125">
    <property type="entry name" value="ABC-4/HrtB_transporter"/>
</dbReference>
<proteinExistence type="predicted"/>
<dbReference type="AlphaFoldDB" id="A0A2V1HM38"/>
<evidence type="ECO:0000256" key="5">
    <source>
        <dbReference type="ARBA" id="ARBA00023136"/>
    </source>
</evidence>
<feature type="transmembrane region" description="Helical" evidence="6">
    <location>
        <begin position="524"/>
        <end position="544"/>
    </location>
</feature>
<dbReference type="PANTHER" id="PTHR43738">
    <property type="entry name" value="ABC TRANSPORTER, MEMBRANE PROTEIN"/>
    <property type="match status" value="1"/>
</dbReference>
<gene>
    <name evidence="8" type="ORF">DDQ50_07705</name>
</gene>
<feature type="transmembrane region" description="Helical" evidence="6">
    <location>
        <begin position="471"/>
        <end position="489"/>
    </location>
</feature>
<evidence type="ECO:0000256" key="2">
    <source>
        <dbReference type="ARBA" id="ARBA00022475"/>
    </source>
</evidence>
<feature type="transmembrane region" description="Helical" evidence="6">
    <location>
        <begin position="323"/>
        <end position="340"/>
    </location>
</feature>
<dbReference type="Pfam" id="PF02687">
    <property type="entry name" value="FtsX"/>
    <property type="match status" value="1"/>
</dbReference>
<protein>
    <recommendedName>
        <fullName evidence="7">ABC3 transporter permease C-terminal domain-containing protein</fullName>
    </recommendedName>
</protein>
<comment type="caution">
    <text evidence="8">The sequence shown here is derived from an EMBL/GenBank/DDBJ whole genome shotgun (WGS) entry which is preliminary data.</text>
</comment>
<organism evidence="8 9">
    <name type="scientific">Amnibacterium flavum</name>
    <dbReference type="NCBI Taxonomy" id="2173173"/>
    <lineage>
        <taxon>Bacteria</taxon>
        <taxon>Bacillati</taxon>
        <taxon>Actinomycetota</taxon>
        <taxon>Actinomycetes</taxon>
        <taxon>Micrococcales</taxon>
        <taxon>Microbacteriaceae</taxon>
        <taxon>Amnibacterium</taxon>
    </lineage>
</organism>
<feature type="domain" description="ABC3 transporter permease C-terminal" evidence="7">
    <location>
        <begin position="763"/>
        <end position="872"/>
    </location>
</feature>
<keyword evidence="4 6" id="KW-1133">Transmembrane helix</keyword>
<feature type="transmembrane region" description="Helical" evidence="6">
    <location>
        <begin position="852"/>
        <end position="873"/>
    </location>
</feature>
<keyword evidence="2" id="KW-1003">Cell membrane</keyword>
<keyword evidence="9" id="KW-1185">Reference proteome</keyword>
<dbReference type="Proteomes" id="UP000244893">
    <property type="component" value="Unassembled WGS sequence"/>
</dbReference>
<dbReference type="PANTHER" id="PTHR43738:SF2">
    <property type="entry name" value="ABC TRANSPORTER PERMEASE"/>
    <property type="match status" value="1"/>
</dbReference>
<keyword evidence="5 6" id="KW-0472">Membrane</keyword>
<accession>A0A2V1HM38</accession>
<evidence type="ECO:0000259" key="7">
    <source>
        <dbReference type="Pfam" id="PF02687"/>
    </source>
</evidence>
<evidence type="ECO:0000313" key="9">
    <source>
        <dbReference type="Proteomes" id="UP000244893"/>
    </source>
</evidence>
<dbReference type="GO" id="GO:0005886">
    <property type="term" value="C:plasma membrane"/>
    <property type="evidence" value="ECO:0007669"/>
    <property type="project" value="UniProtKB-SubCell"/>
</dbReference>
<comment type="subcellular location">
    <subcellularLocation>
        <location evidence="1">Cell membrane</location>
        <topology evidence="1">Multi-pass membrane protein</topology>
    </subcellularLocation>
</comment>
<evidence type="ECO:0000256" key="1">
    <source>
        <dbReference type="ARBA" id="ARBA00004651"/>
    </source>
</evidence>
<dbReference type="InterPro" id="IPR003838">
    <property type="entry name" value="ABC3_permease_C"/>
</dbReference>
<reference evidence="8 9" key="1">
    <citation type="submission" date="2018-05" db="EMBL/GenBank/DDBJ databases">
        <title>Amnibacterium sp. M8JJ-5, whole genome shotgun sequence.</title>
        <authorList>
            <person name="Tuo L."/>
        </authorList>
    </citation>
    <scope>NUCLEOTIDE SEQUENCE [LARGE SCALE GENOMIC DNA]</scope>
    <source>
        <strain evidence="8 9">M8JJ-5</strain>
    </source>
</reference>
<feature type="transmembrane region" description="Helical" evidence="6">
    <location>
        <begin position="439"/>
        <end position="459"/>
    </location>
</feature>
<keyword evidence="3 6" id="KW-0812">Transmembrane</keyword>
<dbReference type="EMBL" id="QEOP01000002">
    <property type="protein sequence ID" value="PVZ93683.1"/>
    <property type="molecule type" value="Genomic_DNA"/>
</dbReference>
<feature type="transmembrane region" description="Helical" evidence="6">
    <location>
        <begin position="360"/>
        <end position="386"/>
    </location>
</feature>
<feature type="transmembrane region" description="Helical" evidence="6">
    <location>
        <begin position="392"/>
        <end position="418"/>
    </location>
</feature>
<feature type="transmembrane region" description="Helical" evidence="6">
    <location>
        <begin position="754"/>
        <end position="781"/>
    </location>
</feature>
<name>A0A2V1HM38_9MICO</name>
<evidence type="ECO:0000256" key="3">
    <source>
        <dbReference type="ARBA" id="ARBA00022692"/>
    </source>
</evidence>